<dbReference type="AlphaFoldDB" id="A0A1X6NTJ4"/>
<feature type="compositionally biased region" description="Pro residues" evidence="1">
    <location>
        <begin position="199"/>
        <end position="209"/>
    </location>
</feature>
<evidence type="ECO:0000256" key="1">
    <source>
        <dbReference type="SAM" id="MobiDB-lite"/>
    </source>
</evidence>
<proteinExistence type="predicted"/>
<evidence type="ECO:0000313" key="3">
    <source>
        <dbReference type="Proteomes" id="UP000218209"/>
    </source>
</evidence>
<sequence>MRNITAEQTSLTTKRQAEQNPPRVYASAAQTPARQHHCHGRGGDTRVHAHNHNPPTRPHNDRAPAGLRRQHEPEHRQHRNPNPVVGVRANNLLLELLLELLIHPRHARRPRFRRPPGLRAARVGLGRVRHVHPIILPRLGRLPPRARADERHRLEGLPVNGRPRLGVGRRRPARPPPPPAEGLDGRVAPLLGFGRGGGGPPPPPPPPPRPCRRPCAPAGRGRRTRGRWRRDGGGRGTWAPQGTPAAMAATRKRRATPSLGGGGEGGRGGRDGKRRGVTTMGRDGKRRGMTTMGWWRWRRRSCVGNESGGEATAEPSSAKWGGGRGRPRVGTSSTSLRARPVPPPCGLQCSMPGHAMRAARGFCSRPTRHGGGRAAPRWGRVAV</sequence>
<reference evidence="2 3" key="1">
    <citation type="submission" date="2017-03" db="EMBL/GenBank/DDBJ databases">
        <title>WGS assembly of Porphyra umbilicalis.</title>
        <authorList>
            <person name="Brawley S.H."/>
            <person name="Blouin N.A."/>
            <person name="Ficko-Blean E."/>
            <person name="Wheeler G.L."/>
            <person name="Lohr M."/>
            <person name="Goodson H.V."/>
            <person name="Jenkins J.W."/>
            <person name="Blaby-Haas C.E."/>
            <person name="Helliwell K.E."/>
            <person name="Chan C."/>
            <person name="Marriage T."/>
            <person name="Bhattacharya D."/>
            <person name="Klein A.S."/>
            <person name="Badis Y."/>
            <person name="Brodie J."/>
            <person name="Cao Y."/>
            <person name="Collen J."/>
            <person name="Dittami S.M."/>
            <person name="Gachon C.M."/>
            <person name="Green B.R."/>
            <person name="Karpowicz S."/>
            <person name="Kim J.W."/>
            <person name="Kudahl U."/>
            <person name="Lin S."/>
            <person name="Michel G."/>
            <person name="Mittag M."/>
            <person name="Olson B.J."/>
            <person name="Pangilinan J."/>
            <person name="Peng Y."/>
            <person name="Qiu H."/>
            <person name="Shu S."/>
            <person name="Singer J.T."/>
            <person name="Smith A.G."/>
            <person name="Sprecher B.N."/>
            <person name="Wagner V."/>
            <person name="Wang W."/>
            <person name="Wang Z.-Y."/>
            <person name="Yan J."/>
            <person name="Yarish C."/>
            <person name="Zoeuner-Riek S."/>
            <person name="Zhuang Y."/>
            <person name="Zou Y."/>
            <person name="Lindquist E.A."/>
            <person name="Grimwood J."/>
            <person name="Barry K."/>
            <person name="Rokhsar D.S."/>
            <person name="Schmutz J."/>
            <person name="Stiller J.W."/>
            <person name="Grossman A.R."/>
            <person name="Prochnik S.E."/>
        </authorList>
    </citation>
    <scope>NUCLEOTIDE SEQUENCE [LARGE SCALE GENOMIC DNA]</scope>
    <source>
        <strain evidence="2">4086291</strain>
    </source>
</reference>
<name>A0A1X6NTJ4_PORUM</name>
<keyword evidence="3" id="KW-1185">Reference proteome</keyword>
<evidence type="ECO:0000313" key="2">
    <source>
        <dbReference type="EMBL" id="OSX71897.1"/>
    </source>
</evidence>
<dbReference type="EMBL" id="KV919100">
    <property type="protein sequence ID" value="OSX71897.1"/>
    <property type="molecule type" value="Genomic_DNA"/>
</dbReference>
<feature type="region of interest" description="Disordered" evidence="1">
    <location>
        <begin position="304"/>
        <end position="342"/>
    </location>
</feature>
<gene>
    <name evidence="2" type="ORF">BU14_0491s0005</name>
</gene>
<accession>A0A1X6NTJ4</accession>
<protein>
    <submittedName>
        <fullName evidence="2">Uncharacterized protein</fullName>
    </submittedName>
</protein>
<feature type="compositionally biased region" description="Polar residues" evidence="1">
    <location>
        <begin position="1"/>
        <end position="14"/>
    </location>
</feature>
<feature type="region of interest" description="Disordered" evidence="1">
    <location>
        <begin position="1"/>
        <end position="84"/>
    </location>
</feature>
<organism evidence="2 3">
    <name type="scientific">Porphyra umbilicalis</name>
    <name type="common">Purple laver</name>
    <name type="synonym">Red alga</name>
    <dbReference type="NCBI Taxonomy" id="2786"/>
    <lineage>
        <taxon>Eukaryota</taxon>
        <taxon>Rhodophyta</taxon>
        <taxon>Bangiophyceae</taxon>
        <taxon>Bangiales</taxon>
        <taxon>Bangiaceae</taxon>
        <taxon>Porphyra</taxon>
    </lineage>
</organism>
<dbReference type="Proteomes" id="UP000218209">
    <property type="component" value="Unassembled WGS sequence"/>
</dbReference>
<feature type="region of interest" description="Disordered" evidence="1">
    <location>
        <begin position="149"/>
        <end position="287"/>
    </location>
</feature>